<accession>A0A3N6PDC2</accession>
<dbReference type="AlphaFoldDB" id="A0A3N6PDC2"/>
<dbReference type="RefSeq" id="WP_124143726.1">
    <property type="nucleotide sequence ID" value="NZ_CAWOKI010000365.1"/>
</dbReference>
<dbReference type="InterPro" id="IPR023214">
    <property type="entry name" value="HAD_sf"/>
</dbReference>
<dbReference type="OrthoDB" id="480475at2"/>
<sequence>MDKAILVFDIDGVIRNVGGSYRRAIADTVEHFTSGAFCPTLTDIDQLKSEGVWNNDWEASRELIYRYFEGQGQKREDVGLDYQKLVAFFQSRYRGPHEDNWTGYICTEPLLVSSDYFQRLTAAGFFWGFFSGAMRAEAAYVLEGKLGLSSPVVVAMEDGPGKPDPTGLFAVLETLEKQNGLAENLPVIYAGDTVGDMYTVENARLAMPSRNWIGVGVLPPHVQESQTRRETYSAKLLEAGAKVVLSNIEELSEEAIARALLKKEEVDGDSNPKQL</sequence>
<evidence type="ECO:0000313" key="2">
    <source>
        <dbReference type="Proteomes" id="UP000269154"/>
    </source>
</evidence>
<dbReference type="InterPro" id="IPR006438">
    <property type="entry name" value="HAD-SF_TIGR01548"/>
</dbReference>
<comment type="caution">
    <text evidence="1">The sequence shown here is derived from an EMBL/GenBank/DDBJ whole genome shotgun (WGS) entry which is preliminary data.</text>
</comment>
<dbReference type="GO" id="GO:0016787">
    <property type="term" value="F:hydrolase activity"/>
    <property type="evidence" value="ECO:0007669"/>
    <property type="project" value="UniProtKB-KW"/>
</dbReference>
<keyword evidence="2" id="KW-1185">Reference proteome</keyword>
<protein>
    <submittedName>
        <fullName evidence="1">TIGR01548 family HAD-type hydrolase</fullName>
    </submittedName>
</protein>
<dbReference type="Proteomes" id="UP000269154">
    <property type="component" value="Unassembled WGS sequence"/>
</dbReference>
<dbReference type="EMBL" id="RCBY01000015">
    <property type="protein sequence ID" value="RQH52780.1"/>
    <property type="molecule type" value="Genomic_DNA"/>
</dbReference>
<dbReference type="Pfam" id="PF00702">
    <property type="entry name" value="Hydrolase"/>
    <property type="match status" value="1"/>
</dbReference>
<dbReference type="InterPro" id="IPR036412">
    <property type="entry name" value="HAD-like_sf"/>
</dbReference>
<name>A0A3N6PDC2_9CYAN</name>
<dbReference type="NCBIfam" id="TIGR01548">
    <property type="entry name" value="HAD-SF-IA-hyp1"/>
    <property type="match status" value="1"/>
</dbReference>
<dbReference type="Gene3D" id="3.40.50.1000">
    <property type="entry name" value="HAD superfamily/HAD-like"/>
    <property type="match status" value="1"/>
</dbReference>
<reference evidence="1 2" key="1">
    <citation type="journal article" date="2018" name="ACS Chem. Biol.">
        <title>Ketoreductase domain dysfunction expands chemodiversity: malyngamide biosynthesis in the cyanobacterium Okeania hirsuta.</title>
        <authorList>
            <person name="Moss N.A."/>
            <person name="Leao T."/>
            <person name="Rankin M."/>
            <person name="McCullough T.M."/>
            <person name="Qu P."/>
            <person name="Korobeynikov A."/>
            <person name="Smith J.L."/>
            <person name="Gerwick L."/>
            <person name="Gerwick W.H."/>
        </authorList>
    </citation>
    <scope>NUCLEOTIDE SEQUENCE [LARGE SCALE GENOMIC DNA]</scope>
    <source>
        <strain evidence="1 2">PAB10Feb10-1</strain>
    </source>
</reference>
<keyword evidence="1" id="KW-0378">Hydrolase</keyword>
<proteinExistence type="predicted"/>
<evidence type="ECO:0000313" key="1">
    <source>
        <dbReference type="EMBL" id="RQH52780.1"/>
    </source>
</evidence>
<organism evidence="1 2">
    <name type="scientific">Okeania hirsuta</name>
    <dbReference type="NCBI Taxonomy" id="1458930"/>
    <lineage>
        <taxon>Bacteria</taxon>
        <taxon>Bacillati</taxon>
        <taxon>Cyanobacteriota</taxon>
        <taxon>Cyanophyceae</taxon>
        <taxon>Oscillatoriophycideae</taxon>
        <taxon>Oscillatoriales</taxon>
        <taxon>Microcoleaceae</taxon>
        <taxon>Okeania</taxon>
    </lineage>
</organism>
<dbReference type="SUPFAM" id="SSF56784">
    <property type="entry name" value="HAD-like"/>
    <property type="match status" value="1"/>
</dbReference>
<gene>
    <name evidence="1" type="ORF">D5R40_04690</name>
</gene>